<evidence type="ECO:0000313" key="4">
    <source>
        <dbReference type="Proteomes" id="UP000189800"/>
    </source>
</evidence>
<dbReference type="RefSeq" id="WP_078254287.1">
    <property type="nucleotide sequence ID" value="NZ_MUYU01000015.1"/>
</dbReference>
<dbReference type="CDD" id="cd02042">
    <property type="entry name" value="ParAB_family"/>
    <property type="match status" value="1"/>
</dbReference>
<keyword evidence="4" id="KW-1185">Reference proteome</keyword>
<dbReference type="OrthoDB" id="9815116at2"/>
<dbReference type="SUPFAM" id="SSF52540">
    <property type="entry name" value="P-loop containing nucleoside triphosphate hydrolases"/>
    <property type="match status" value="1"/>
</dbReference>
<evidence type="ECO:0000259" key="2">
    <source>
        <dbReference type="Pfam" id="PF13614"/>
    </source>
</evidence>
<dbReference type="InterPro" id="IPR025669">
    <property type="entry name" value="AAA_dom"/>
</dbReference>
<dbReference type="STRING" id="470453.B0680_06520"/>
<dbReference type="InterPro" id="IPR050678">
    <property type="entry name" value="DNA_Partitioning_ATPase"/>
</dbReference>
<dbReference type="Pfam" id="PF13614">
    <property type="entry name" value="AAA_31"/>
    <property type="match status" value="1"/>
</dbReference>
<reference evidence="3 4" key="1">
    <citation type="submission" date="2017-02" db="EMBL/GenBank/DDBJ databases">
        <title>Draft genome sequence of Moraxella pluranimalium CCUG 54913T type strain.</title>
        <authorList>
            <person name="Salva-Serra F."/>
            <person name="Engstrom-Jakobsson H."/>
            <person name="Thorell K."/>
            <person name="Jaen-Luchoro D."/>
            <person name="Gonzales-Siles L."/>
            <person name="Karlsson R."/>
            <person name="Yazdan S."/>
            <person name="Boulund F."/>
            <person name="Johnning A."/>
            <person name="Engstrand L."/>
            <person name="Kristiansson E."/>
            <person name="Moore E."/>
        </authorList>
    </citation>
    <scope>NUCLEOTIDE SEQUENCE [LARGE SCALE GENOMIC DNA]</scope>
    <source>
        <strain evidence="3 4">CCUG 54913</strain>
    </source>
</reference>
<comment type="caution">
    <text evidence="3">The sequence shown here is derived from an EMBL/GenBank/DDBJ whole genome shotgun (WGS) entry which is preliminary data.</text>
</comment>
<dbReference type="PANTHER" id="PTHR13696:SF52">
    <property type="entry name" value="PARA FAMILY PROTEIN CT_582"/>
    <property type="match status" value="1"/>
</dbReference>
<dbReference type="Proteomes" id="UP000189800">
    <property type="component" value="Unassembled WGS sequence"/>
</dbReference>
<proteinExistence type="predicted"/>
<sequence>MEIIAIANQKGGVGKTTTTVNLAAALNLIAKKKVLLIDLDSQGNATTSVGLDKNSLQYTMADVLLDGVALSDAITPSPIGLDAIGANRDLAGIDVSLAGVSDAPFLLKQAIEDAKKAGKLDYDYIIMDCAPSLSMITVNAFAATDGVIIPMQCEYYALEGVADLIATIDKLKTINDKLHIRGVVRTLFDHRNTLAQDVSDELVRHFGELVYQTSIPRNVRLAEAPSFGQSIFGYEKSSKGAIAYHKLMDEVLAQTKAR</sequence>
<feature type="domain" description="AAA" evidence="2">
    <location>
        <begin position="1"/>
        <end position="180"/>
    </location>
</feature>
<dbReference type="AlphaFoldDB" id="A0A1T0CMQ7"/>
<name>A0A1T0CMQ7_9GAMM</name>
<evidence type="ECO:0000313" key="3">
    <source>
        <dbReference type="EMBL" id="OOS23605.1"/>
    </source>
</evidence>
<comment type="similarity">
    <text evidence="1">To B.subtilis soj.</text>
</comment>
<dbReference type="InterPro" id="IPR027417">
    <property type="entry name" value="P-loop_NTPase"/>
</dbReference>
<evidence type="ECO:0000256" key="1">
    <source>
        <dbReference type="ARBA" id="ARBA00060876"/>
    </source>
</evidence>
<dbReference type="FunFam" id="3.40.50.300:FF:000285">
    <property type="entry name" value="Sporulation initiation inhibitor Soj"/>
    <property type="match status" value="1"/>
</dbReference>
<dbReference type="PIRSF" id="PIRSF009320">
    <property type="entry name" value="Nuc_binding_HP_1000"/>
    <property type="match status" value="1"/>
</dbReference>
<accession>A0A1T0CMQ7</accession>
<dbReference type="Gene3D" id="3.40.50.300">
    <property type="entry name" value="P-loop containing nucleotide triphosphate hydrolases"/>
    <property type="match status" value="1"/>
</dbReference>
<organism evidence="3 4">
    <name type="scientific">Moraxella pluranimalium</name>
    <dbReference type="NCBI Taxonomy" id="470453"/>
    <lineage>
        <taxon>Bacteria</taxon>
        <taxon>Pseudomonadati</taxon>
        <taxon>Pseudomonadota</taxon>
        <taxon>Gammaproteobacteria</taxon>
        <taxon>Moraxellales</taxon>
        <taxon>Moraxellaceae</taxon>
        <taxon>Moraxella</taxon>
    </lineage>
</organism>
<protein>
    <submittedName>
        <fullName evidence="3">Cobalamin biosynthesis protein CobQ</fullName>
    </submittedName>
</protein>
<dbReference type="PANTHER" id="PTHR13696">
    <property type="entry name" value="P-LOOP CONTAINING NUCLEOSIDE TRIPHOSPHATE HYDROLASE"/>
    <property type="match status" value="1"/>
</dbReference>
<dbReference type="EMBL" id="MUYU01000015">
    <property type="protein sequence ID" value="OOS23605.1"/>
    <property type="molecule type" value="Genomic_DNA"/>
</dbReference>
<gene>
    <name evidence="3" type="ORF">B0680_06520</name>
</gene>